<comment type="similarity">
    <text evidence="5">Belongs to the class I-like SAM-binding methyltransferase superfamily. RsmB/NOP family.</text>
</comment>
<feature type="binding site" evidence="5">
    <location>
        <position position="239"/>
    </location>
    <ligand>
        <name>S-adenosyl-L-methionine</name>
        <dbReference type="ChEBI" id="CHEBI:59789"/>
    </ligand>
</feature>
<evidence type="ECO:0000256" key="4">
    <source>
        <dbReference type="ARBA" id="ARBA00022884"/>
    </source>
</evidence>
<dbReference type="GO" id="GO:0009383">
    <property type="term" value="F:rRNA (cytosine-C5-)-methyltransferase activity"/>
    <property type="evidence" value="ECO:0007669"/>
    <property type="project" value="TreeGrafter"/>
</dbReference>
<feature type="binding site" evidence="5">
    <location>
        <position position="283"/>
    </location>
    <ligand>
        <name>S-adenosyl-L-methionine</name>
        <dbReference type="ChEBI" id="CHEBI:59789"/>
    </ligand>
</feature>
<dbReference type="PROSITE" id="PS51686">
    <property type="entry name" value="SAM_MT_RSMB_NOP"/>
    <property type="match status" value="1"/>
</dbReference>
<dbReference type="Gene3D" id="3.30.70.1170">
    <property type="entry name" value="Sun protein, domain 3"/>
    <property type="match status" value="1"/>
</dbReference>
<reference evidence="7" key="1">
    <citation type="submission" date="2021-01" db="EMBL/GenBank/DDBJ databases">
        <authorList>
            <person name="Corre E."/>
            <person name="Pelletier E."/>
            <person name="Niang G."/>
            <person name="Scheremetjew M."/>
            <person name="Finn R."/>
            <person name="Kale V."/>
            <person name="Holt S."/>
            <person name="Cochrane G."/>
            <person name="Meng A."/>
            <person name="Brown T."/>
            <person name="Cohen L."/>
        </authorList>
    </citation>
    <scope>NUCLEOTIDE SEQUENCE</scope>
    <source>
        <strain evidence="7">RCC3387</strain>
    </source>
</reference>
<keyword evidence="1 5" id="KW-0489">Methyltransferase</keyword>
<dbReference type="PANTHER" id="PTHR22807:SF54">
    <property type="entry name" value="CHROMOSOME UNDETERMINED SCAFFOLD_82, WHOLE GENOME SHOTGUN SEQUENCE"/>
    <property type="match status" value="1"/>
</dbReference>
<dbReference type="GO" id="GO:0070475">
    <property type="term" value="P:rRNA base methylation"/>
    <property type="evidence" value="ECO:0007669"/>
    <property type="project" value="TreeGrafter"/>
</dbReference>
<evidence type="ECO:0000256" key="1">
    <source>
        <dbReference type="ARBA" id="ARBA00022603"/>
    </source>
</evidence>
<proteinExistence type="inferred from homology"/>
<dbReference type="Gene3D" id="3.40.50.150">
    <property type="entry name" value="Vaccinia Virus protein VP39"/>
    <property type="match status" value="1"/>
</dbReference>
<dbReference type="Pfam" id="PF22458">
    <property type="entry name" value="RsmF-B_ferredox"/>
    <property type="match status" value="1"/>
</dbReference>
<dbReference type="InterPro" id="IPR049560">
    <property type="entry name" value="MeTrfase_RsmB-F_NOP2_cat"/>
</dbReference>
<dbReference type="GO" id="GO:0005730">
    <property type="term" value="C:nucleolus"/>
    <property type="evidence" value="ECO:0007669"/>
    <property type="project" value="TreeGrafter"/>
</dbReference>
<dbReference type="InterPro" id="IPR054728">
    <property type="entry name" value="RsmB-like_ferredoxin"/>
</dbReference>
<dbReference type="InterPro" id="IPR029063">
    <property type="entry name" value="SAM-dependent_MTases_sf"/>
</dbReference>
<keyword evidence="3 5" id="KW-0949">S-adenosyl-L-methionine</keyword>
<evidence type="ECO:0000256" key="5">
    <source>
        <dbReference type="PROSITE-ProRule" id="PRU01023"/>
    </source>
</evidence>
<dbReference type="AlphaFoldDB" id="A0A7S2VFP2"/>
<feature type="active site" description="Nucleophile" evidence="5">
    <location>
        <position position="336"/>
    </location>
</feature>
<dbReference type="GO" id="GO:0000470">
    <property type="term" value="P:maturation of LSU-rRNA"/>
    <property type="evidence" value="ECO:0007669"/>
    <property type="project" value="TreeGrafter"/>
</dbReference>
<name>A0A7S2VFP2_9DINO</name>
<accession>A0A7S2VFP2</accession>
<protein>
    <recommendedName>
        <fullName evidence="6">SAM-dependent MTase RsmB/NOP-type domain-containing protein</fullName>
    </recommendedName>
</protein>
<evidence type="ECO:0000313" key="7">
    <source>
        <dbReference type="EMBL" id="CAD9629975.1"/>
    </source>
</evidence>
<dbReference type="PANTHER" id="PTHR22807">
    <property type="entry name" value="NOP2 YEAST -RELATED NOL1/NOP2/FMU SUN DOMAIN-CONTAINING"/>
    <property type="match status" value="1"/>
</dbReference>
<evidence type="ECO:0000256" key="2">
    <source>
        <dbReference type="ARBA" id="ARBA00022679"/>
    </source>
</evidence>
<dbReference type="InterPro" id="IPR001678">
    <property type="entry name" value="MeTrfase_RsmB-F_NOP2_dom"/>
</dbReference>
<dbReference type="EMBL" id="HBGW01078055">
    <property type="protein sequence ID" value="CAD9629975.1"/>
    <property type="molecule type" value="Transcribed_RNA"/>
</dbReference>
<dbReference type="Pfam" id="PF01189">
    <property type="entry name" value="Methyltr_RsmB-F"/>
    <property type="match status" value="1"/>
</dbReference>
<dbReference type="PRINTS" id="PR02008">
    <property type="entry name" value="RCMTFAMILY"/>
</dbReference>
<dbReference type="GO" id="GO:0003723">
    <property type="term" value="F:RNA binding"/>
    <property type="evidence" value="ECO:0007669"/>
    <property type="project" value="UniProtKB-UniRule"/>
</dbReference>
<dbReference type="SUPFAM" id="SSF53335">
    <property type="entry name" value="S-adenosyl-L-methionine-dependent methyltransferases"/>
    <property type="match status" value="1"/>
</dbReference>
<organism evidence="7">
    <name type="scientific">Zooxanthella nutricula</name>
    <dbReference type="NCBI Taxonomy" id="1333877"/>
    <lineage>
        <taxon>Eukaryota</taxon>
        <taxon>Sar</taxon>
        <taxon>Alveolata</taxon>
        <taxon>Dinophyceae</taxon>
        <taxon>Peridiniales</taxon>
        <taxon>Peridiniales incertae sedis</taxon>
        <taxon>Zooxanthella</taxon>
    </lineage>
</organism>
<keyword evidence="4 5" id="KW-0694">RNA-binding</keyword>
<keyword evidence="2 5" id="KW-0808">Transferase</keyword>
<feature type="domain" description="SAM-dependent MTase RsmB/NOP-type" evidence="6">
    <location>
        <begin position="125"/>
        <end position="383"/>
    </location>
</feature>
<evidence type="ECO:0000256" key="3">
    <source>
        <dbReference type="ARBA" id="ARBA00022691"/>
    </source>
</evidence>
<comment type="caution">
    <text evidence="5">Lacks conserved residue(s) required for the propagation of feature annotation.</text>
</comment>
<dbReference type="InterPro" id="IPR023267">
    <property type="entry name" value="RCMT"/>
</dbReference>
<gene>
    <name evidence="7" type="ORF">BRAN1462_LOCUS49595</name>
</gene>
<evidence type="ECO:0000259" key="6">
    <source>
        <dbReference type="PROSITE" id="PS51686"/>
    </source>
</evidence>
<sequence>MNATRVRHLENALGLFDQMRRGETPYLPLDLFLRRYFQAHRFLDGTDRAWVAEKTYELHRWRGLLDHVTTPPHSWVNRMRTFFLSDRWRSQTQNPNLPHHVRCSFPKDLFSRFEASLGTKAALDVCGVLNEPAMTCLRVNTLKMSRDKVFSFLTARAVPVEKTLTSKVGLVLASKQKLLELPEYKLGYFEIQDESSQLIASQVDAKPGELVMDYCAGSGGKALCIAPPMLNQGHVWMHDPRDMKLFEAKRRMRKAGIRNYTLLPPAHPLLPKLRTKMDWVLVDAPCSQTGALRRNPDMKWAYTDERLWQWVSLQREIFEAGLKYLKDGGKIVYATCSTLDEENSQQVRFFCEKFGLYLSRPPLHALPQSRGMDGFFCATMERR</sequence>